<proteinExistence type="predicted"/>
<sequence>MAPGPCAWLVGLSVAFFSLSKNIFGIKHKKTNTLLKWDTSYGIGYYGTRPYVMF</sequence>
<accession>A0A0E9VCI7</accession>
<evidence type="ECO:0000256" key="1">
    <source>
        <dbReference type="SAM" id="SignalP"/>
    </source>
</evidence>
<organism evidence="2">
    <name type="scientific">Anguilla anguilla</name>
    <name type="common">European freshwater eel</name>
    <name type="synonym">Muraena anguilla</name>
    <dbReference type="NCBI Taxonomy" id="7936"/>
    <lineage>
        <taxon>Eukaryota</taxon>
        <taxon>Metazoa</taxon>
        <taxon>Chordata</taxon>
        <taxon>Craniata</taxon>
        <taxon>Vertebrata</taxon>
        <taxon>Euteleostomi</taxon>
        <taxon>Actinopterygii</taxon>
        <taxon>Neopterygii</taxon>
        <taxon>Teleostei</taxon>
        <taxon>Anguilliformes</taxon>
        <taxon>Anguillidae</taxon>
        <taxon>Anguilla</taxon>
    </lineage>
</organism>
<feature type="signal peptide" evidence="1">
    <location>
        <begin position="1"/>
        <end position="20"/>
    </location>
</feature>
<protein>
    <submittedName>
        <fullName evidence="2">Uncharacterized protein</fullName>
    </submittedName>
</protein>
<dbReference type="EMBL" id="GBXM01032825">
    <property type="protein sequence ID" value="JAH75752.1"/>
    <property type="molecule type" value="Transcribed_RNA"/>
</dbReference>
<name>A0A0E9VCI7_ANGAN</name>
<reference evidence="2" key="2">
    <citation type="journal article" date="2015" name="Fish Shellfish Immunol.">
        <title>Early steps in the European eel (Anguilla anguilla)-Vibrio vulnificus interaction in the gills: Role of the RtxA13 toxin.</title>
        <authorList>
            <person name="Callol A."/>
            <person name="Pajuelo D."/>
            <person name="Ebbesson L."/>
            <person name="Teles M."/>
            <person name="MacKenzie S."/>
            <person name="Amaro C."/>
        </authorList>
    </citation>
    <scope>NUCLEOTIDE SEQUENCE</scope>
</reference>
<feature type="chain" id="PRO_5002434361" evidence="1">
    <location>
        <begin position="21"/>
        <end position="54"/>
    </location>
</feature>
<keyword evidence="1" id="KW-0732">Signal</keyword>
<dbReference type="AlphaFoldDB" id="A0A0E9VCI7"/>
<evidence type="ECO:0000313" key="2">
    <source>
        <dbReference type="EMBL" id="JAH75752.1"/>
    </source>
</evidence>
<reference evidence="2" key="1">
    <citation type="submission" date="2014-11" db="EMBL/GenBank/DDBJ databases">
        <authorList>
            <person name="Amaro Gonzalez C."/>
        </authorList>
    </citation>
    <scope>NUCLEOTIDE SEQUENCE</scope>
</reference>